<dbReference type="AlphaFoldDB" id="A0A0A9E6X8"/>
<name>A0A0A9E6X8_ARUDO</name>
<dbReference type="EMBL" id="GBRH01204295">
    <property type="protein sequence ID" value="JAD93600.1"/>
    <property type="molecule type" value="Transcribed_RNA"/>
</dbReference>
<organism evidence="1">
    <name type="scientific">Arundo donax</name>
    <name type="common">Giant reed</name>
    <name type="synonym">Donax arundinaceus</name>
    <dbReference type="NCBI Taxonomy" id="35708"/>
    <lineage>
        <taxon>Eukaryota</taxon>
        <taxon>Viridiplantae</taxon>
        <taxon>Streptophyta</taxon>
        <taxon>Embryophyta</taxon>
        <taxon>Tracheophyta</taxon>
        <taxon>Spermatophyta</taxon>
        <taxon>Magnoliopsida</taxon>
        <taxon>Liliopsida</taxon>
        <taxon>Poales</taxon>
        <taxon>Poaceae</taxon>
        <taxon>PACMAD clade</taxon>
        <taxon>Arundinoideae</taxon>
        <taxon>Arundineae</taxon>
        <taxon>Arundo</taxon>
    </lineage>
</organism>
<accession>A0A0A9E6X8</accession>
<sequence length="60" mass="6916">MELAALSSKGITLMAIMVPLNSLQQGQNDFKIRRLMMRSLCWSLHLDHLFNLKRPILSFS</sequence>
<reference evidence="1" key="1">
    <citation type="submission" date="2014-09" db="EMBL/GenBank/DDBJ databases">
        <authorList>
            <person name="Magalhaes I.L.F."/>
            <person name="Oliveira U."/>
            <person name="Santos F.R."/>
            <person name="Vidigal T.H.D.A."/>
            <person name="Brescovit A.D."/>
            <person name="Santos A.J."/>
        </authorList>
    </citation>
    <scope>NUCLEOTIDE SEQUENCE</scope>
    <source>
        <tissue evidence="1">Shoot tissue taken approximately 20 cm above the soil surface</tissue>
    </source>
</reference>
<protein>
    <submittedName>
        <fullName evidence="1">Uncharacterized protein</fullName>
    </submittedName>
</protein>
<reference evidence="1" key="2">
    <citation type="journal article" date="2015" name="Data Brief">
        <title>Shoot transcriptome of the giant reed, Arundo donax.</title>
        <authorList>
            <person name="Barrero R.A."/>
            <person name="Guerrero F.D."/>
            <person name="Moolhuijzen P."/>
            <person name="Goolsby J.A."/>
            <person name="Tidwell J."/>
            <person name="Bellgard S.E."/>
            <person name="Bellgard M.I."/>
        </authorList>
    </citation>
    <scope>NUCLEOTIDE SEQUENCE</scope>
    <source>
        <tissue evidence="1">Shoot tissue taken approximately 20 cm above the soil surface</tissue>
    </source>
</reference>
<evidence type="ECO:0000313" key="1">
    <source>
        <dbReference type="EMBL" id="JAD93600.1"/>
    </source>
</evidence>
<proteinExistence type="predicted"/>